<dbReference type="AlphaFoldDB" id="A0A9J7ARM1"/>
<feature type="domain" description="Aminotransferase class I/classII large" evidence="1">
    <location>
        <begin position="54"/>
        <end position="334"/>
    </location>
</feature>
<dbReference type="InterPro" id="IPR004839">
    <property type="entry name" value="Aminotransferase_I/II_large"/>
</dbReference>
<name>A0A9J7ARM1_9PROT</name>
<keyword evidence="2" id="KW-0032">Aminotransferase</keyword>
<dbReference type="Gene3D" id="3.90.1150.10">
    <property type="entry name" value="Aspartate Aminotransferase, domain 1"/>
    <property type="match status" value="1"/>
</dbReference>
<dbReference type="InterPro" id="IPR015424">
    <property type="entry name" value="PyrdxlP-dep_Trfase"/>
</dbReference>
<dbReference type="KEGG" id="naci:NUH88_19245"/>
<dbReference type="Proteomes" id="UP001060336">
    <property type="component" value="Chromosome"/>
</dbReference>
<accession>A0A9J7ARM1</accession>
<evidence type="ECO:0000313" key="3">
    <source>
        <dbReference type="Proteomes" id="UP001060336"/>
    </source>
</evidence>
<dbReference type="PANTHER" id="PTHR43510">
    <property type="entry name" value="AMINOTRANSFERASE FUNCTION, HYPOTHETICAL (EUROFUNG)"/>
    <property type="match status" value="1"/>
</dbReference>
<dbReference type="InterPro" id="IPR015422">
    <property type="entry name" value="PyrdxlP-dep_Trfase_small"/>
</dbReference>
<keyword evidence="3" id="KW-1185">Reference proteome</keyword>
<dbReference type="RefSeq" id="WP_257768241.1">
    <property type="nucleotide sequence ID" value="NZ_CP102480.1"/>
</dbReference>
<organism evidence="2 3">
    <name type="scientific">Nisaea acidiphila</name>
    <dbReference type="NCBI Taxonomy" id="1862145"/>
    <lineage>
        <taxon>Bacteria</taxon>
        <taxon>Pseudomonadati</taxon>
        <taxon>Pseudomonadota</taxon>
        <taxon>Alphaproteobacteria</taxon>
        <taxon>Rhodospirillales</taxon>
        <taxon>Thalassobaculaceae</taxon>
        <taxon>Nisaea</taxon>
    </lineage>
</organism>
<dbReference type="EMBL" id="CP102480">
    <property type="protein sequence ID" value="UUX49522.1"/>
    <property type="molecule type" value="Genomic_DNA"/>
</dbReference>
<sequence length="369" mass="39924">MTKQRGLQEFFDDPATIATRHKLSASASEPVGQAELLALEPGAAERFVALDLDYPERFGPSDLRTSIKRKYASVPFDNVLITSGLDEGLALLFTALVEPGDRVIVLTPCYPPHMELPAWRGAEVVPWPARPEKDFVPDLEELEALLSKPAKAVLTTFPQNPTGFLPDEAYTAAFLQLLERTGTPLFSDEIYAGLPLGNAVPKLADRYEKAISLHGLSKTCGLPSLRFGWLAGRDSAAMAKVKAVKNLFNAYVPAPVAFLAELAFKHEGTLLARNSAILEASIEAADSFIARHGNLFSWTPPAAGTVAFPRWLGPGGTQDLSDRLIRDASIALAPSLCLDAGDDHVRFGMCRRNFPEGLAALDRFLGSAL</sequence>
<protein>
    <submittedName>
        <fullName evidence="2">Pyridoxal phosphate-dependent aminotransferase</fullName>
    </submittedName>
</protein>
<proteinExistence type="predicted"/>
<keyword evidence="2" id="KW-0808">Transferase</keyword>
<dbReference type="InterPro" id="IPR015421">
    <property type="entry name" value="PyrdxlP-dep_Trfase_major"/>
</dbReference>
<gene>
    <name evidence="2" type="ORF">NUH88_19245</name>
</gene>
<dbReference type="Pfam" id="PF00155">
    <property type="entry name" value="Aminotran_1_2"/>
    <property type="match status" value="1"/>
</dbReference>
<reference evidence="2" key="1">
    <citation type="submission" date="2022-08" db="EMBL/GenBank/DDBJ databases">
        <title>Nisaea acidiphila sp. nov., isolated from a marine algal debris and emended description of the genus Nisaea Urios et al. 2008.</title>
        <authorList>
            <person name="Kwon K."/>
        </authorList>
    </citation>
    <scope>NUCLEOTIDE SEQUENCE</scope>
    <source>
        <strain evidence="2">MEBiC11861</strain>
    </source>
</reference>
<dbReference type="Gene3D" id="3.40.640.10">
    <property type="entry name" value="Type I PLP-dependent aspartate aminotransferase-like (Major domain)"/>
    <property type="match status" value="1"/>
</dbReference>
<evidence type="ECO:0000313" key="2">
    <source>
        <dbReference type="EMBL" id="UUX49522.1"/>
    </source>
</evidence>
<dbReference type="CDD" id="cd00609">
    <property type="entry name" value="AAT_like"/>
    <property type="match status" value="1"/>
</dbReference>
<evidence type="ECO:0000259" key="1">
    <source>
        <dbReference type="Pfam" id="PF00155"/>
    </source>
</evidence>
<dbReference type="GO" id="GO:0008483">
    <property type="term" value="F:transaminase activity"/>
    <property type="evidence" value="ECO:0007669"/>
    <property type="project" value="UniProtKB-KW"/>
</dbReference>
<dbReference type="PANTHER" id="PTHR43510:SF1">
    <property type="entry name" value="AMINOTRANSFERASE FUNCTION, HYPOTHETICAL (EUROFUNG)"/>
    <property type="match status" value="1"/>
</dbReference>
<dbReference type="GO" id="GO:0030170">
    <property type="term" value="F:pyridoxal phosphate binding"/>
    <property type="evidence" value="ECO:0007669"/>
    <property type="project" value="InterPro"/>
</dbReference>
<dbReference type="SUPFAM" id="SSF53383">
    <property type="entry name" value="PLP-dependent transferases"/>
    <property type="match status" value="1"/>
</dbReference>